<evidence type="ECO:0000256" key="2">
    <source>
        <dbReference type="SAM" id="SignalP"/>
    </source>
</evidence>
<feature type="signal peptide" evidence="2">
    <location>
        <begin position="1"/>
        <end position="27"/>
    </location>
</feature>
<feature type="region of interest" description="Disordered" evidence="1">
    <location>
        <begin position="149"/>
        <end position="238"/>
    </location>
</feature>
<reference evidence="3" key="1">
    <citation type="submission" date="2021-05" db="EMBL/GenBank/DDBJ databases">
        <authorList>
            <person name="Alioto T."/>
            <person name="Alioto T."/>
            <person name="Gomez Garrido J."/>
        </authorList>
    </citation>
    <scope>NUCLEOTIDE SEQUENCE</scope>
</reference>
<sequence>MLALRVHWAEDLAVFLSVSWVLSLGEGRHGNAREWNVRHQAGRFDVRPNLLPGSVHGDRDHRSVLHAGLHGTRAGNPVRPVGDLATASESVRIALPNAGTSIYSDRRHHGQHLPDIQAEHSDAGALHGLDVARADHVLLLRHNAQLAGEPERGVRADGGERERAGGQDQSVLEEQTRQGAEAGVGLPRVREPDGDQRRRRAALRRRSERKQLERAEQRRRSLGRYVPLRPAAAQPGPV</sequence>
<name>A0A8D8BSX9_CULPI</name>
<accession>A0A8D8BSX9</accession>
<feature type="compositionally biased region" description="Basic residues" evidence="1">
    <location>
        <begin position="197"/>
        <end position="208"/>
    </location>
</feature>
<keyword evidence="2" id="KW-0732">Signal</keyword>
<dbReference type="EMBL" id="HBUE01090312">
    <property type="protein sequence ID" value="CAG6481221.1"/>
    <property type="molecule type" value="Transcribed_RNA"/>
</dbReference>
<dbReference type="AlphaFoldDB" id="A0A8D8BSX9"/>
<dbReference type="EMBL" id="HBUE01090313">
    <property type="protein sequence ID" value="CAG6481224.1"/>
    <property type="molecule type" value="Transcribed_RNA"/>
</dbReference>
<feature type="compositionally biased region" description="Basic and acidic residues" evidence="1">
    <location>
        <begin position="209"/>
        <end position="219"/>
    </location>
</feature>
<feature type="chain" id="PRO_5036427918" evidence="2">
    <location>
        <begin position="28"/>
        <end position="238"/>
    </location>
</feature>
<organism evidence="3">
    <name type="scientific">Culex pipiens</name>
    <name type="common">House mosquito</name>
    <dbReference type="NCBI Taxonomy" id="7175"/>
    <lineage>
        <taxon>Eukaryota</taxon>
        <taxon>Metazoa</taxon>
        <taxon>Ecdysozoa</taxon>
        <taxon>Arthropoda</taxon>
        <taxon>Hexapoda</taxon>
        <taxon>Insecta</taxon>
        <taxon>Pterygota</taxon>
        <taxon>Neoptera</taxon>
        <taxon>Endopterygota</taxon>
        <taxon>Diptera</taxon>
        <taxon>Nematocera</taxon>
        <taxon>Culicoidea</taxon>
        <taxon>Culicidae</taxon>
        <taxon>Culicinae</taxon>
        <taxon>Culicini</taxon>
        <taxon>Culex</taxon>
        <taxon>Culex</taxon>
    </lineage>
</organism>
<evidence type="ECO:0000256" key="1">
    <source>
        <dbReference type="SAM" id="MobiDB-lite"/>
    </source>
</evidence>
<feature type="compositionally biased region" description="Basic and acidic residues" evidence="1">
    <location>
        <begin position="149"/>
        <end position="165"/>
    </location>
</feature>
<protein>
    <submittedName>
        <fullName evidence="3">(northern house mosquito) hypothetical protein</fullName>
    </submittedName>
</protein>
<evidence type="ECO:0000313" key="3">
    <source>
        <dbReference type="EMBL" id="CAG6481224.1"/>
    </source>
</evidence>
<proteinExistence type="predicted"/>
<dbReference type="EMBL" id="HBUE01090309">
    <property type="protein sequence ID" value="CAG6481212.1"/>
    <property type="molecule type" value="Transcribed_RNA"/>
</dbReference>